<keyword evidence="4" id="KW-1185">Reference proteome</keyword>
<dbReference type="KEGG" id="naci:NUH88_07395"/>
<sequence length="160" mass="17713">MSRLLPILALSLLMAAGHASDLHAQSAGDKANAKAEAERAQKDKAQRKKDKEFNRDINYRHVVGPDVLPLGPFTVSLYVDGKLTEHRVKVALQAVDTAKKTQLENAKTQLLGIVYPLCLRLFEKGRPSASDLLLFKSDVQKQVSTRFKDSLKGVYIESVL</sequence>
<feature type="signal peptide" evidence="2">
    <location>
        <begin position="1"/>
        <end position="19"/>
    </location>
</feature>
<dbReference type="EMBL" id="CP102480">
    <property type="protein sequence ID" value="UUX51512.1"/>
    <property type="molecule type" value="Genomic_DNA"/>
</dbReference>
<evidence type="ECO:0000313" key="4">
    <source>
        <dbReference type="Proteomes" id="UP001060336"/>
    </source>
</evidence>
<feature type="region of interest" description="Disordered" evidence="1">
    <location>
        <begin position="25"/>
        <end position="51"/>
    </location>
</feature>
<accession>A0A9J7AW30</accession>
<evidence type="ECO:0000256" key="1">
    <source>
        <dbReference type="SAM" id="MobiDB-lite"/>
    </source>
</evidence>
<name>A0A9J7AW30_9PROT</name>
<evidence type="ECO:0000313" key="3">
    <source>
        <dbReference type="EMBL" id="UUX51512.1"/>
    </source>
</evidence>
<feature type="compositionally biased region" description="Basic and acidic residues" evidence="1">
    <location>
        <begin position="31"/>
        <end position="51"/>
    </location>
</feature>
<dbReference type="RefSeq" id="WP_257771049.1">
    <property type="nucleotide sequence ID" value="NZ_CP102480.1"/>
</dbReference>
<reference evidence="3" key="1">
    <citation type="submission" date="2022-08" db="EMBL/GenBank/DDBJ databases">
        <title>Nisaea acidiphila sp. nov., isolated from a marine algal debris and emended description of the genus Nisaea Urios et al. 2008.</title>
        <authorList>
            <person name="Kwon K."/>
        </authorList>
    </citation>
    <scope>NUCLEOTIDE SEQUENCE</scope>
    <source>
        <strain evidence="3">MEBiC11861</strain>
    </source>
</reference>
<keyword evidence="2" id="KW-0732">Signal</keyword>
<dbReference type="AlphaFoldDB" id="A0A9J7AW30"/>
<protein>
    <submittedName>
        <fullName evidence="3">Uncharacterized protein</fullName>
    </submittedName>
</protein>
<gene>
    <name evidence="3" type="ORF">NUH88_07395</name>
</gene>
<dbReference type="Proteomes" id="UP001060336">
    <property type="component" value="Chromosome"/>
</dbReference>
<feature type="chain" id="PRO_5039904409" evidence="2">
    <location>
        <begin position="20"/>
        <end position="160"/>
    </location>
</feature>
<organism evidence="3 4">
    <name type="scientific">Nisaea acidiphila</name>
    <dbReference type="NCBI Taxonomy" id="1862145"/>
    <lineage>
        <taxon>Bacteria</taxon>
        <taxon>Pseudomonadati</taxon>
        <taxon>Pseudomonadota</taxon>
        <taxon>Alphaproteobacteria</taxon>
        <taxon>Rhodospirillales</taxon>
        <taxon>Thalassobaculaceae</taxon>
        <taxon>Nisaea</taxon>
    </lineage>
</organism>
<proteinExistence type="predicted"/>
<evidence type="ECO:0000256" key="2">
    <source>
        <dbReference type="SAM" id="SignalP"/>
    </source>
</evidence>